<sequence>MLPHQFRLPLILGGLFLGLCTPPLLAQQATDSIRLNQLGFYPKAPKIAALVGAKPGTFTLTAPGSERALFTGTVGAKQHNPGTGEDVRLADFSAFTTPGTYVLRDAGGRVSYPFQIQRRVHEGVARAALKSYYYQRVSTALPALYAGRWSRPLGHPDTQVLVHASAATAQRPTGTLVSAPRGWYDAGDYNKYVVNSGITMGTLFSLYEDFPTYCRTFREEVPESSNRLPDVVDETLWNLRWMLAMQDPTDGGVYHKLTNAAFDGMEMPALTTKPRYVVQKSTAAALDFAAITAQASRILKQFPRQLPGLADSCLQASVRAWQWAQAHPQVLYRQADINKQVDPDISTGEYGDQDLHDEWVWAAAELYVTTSQPQYYQVLQPALAESAKLPSWNQVQALGYYTLARFRSQLPAAAQAQWPTVRKHILALADELRAGYEQQPYQTAMTKSAANFVWGSNATAANQGVALIQAYRLSGDKQYLQCALANLDYLLGRNATGYCFVTGFGSKAPQHPHHRLSEADGIAEPLPGFLVGGPNPGRQDGCQYLFSDAERAYTDEVCSYASNEVAINWNAPLVYLTVAMEALQNDAGFAK</sequence>
<dbReference type="GO" id="GO:0008810">
    <property type="term" value="F:cellulase activity"/>
    <property type="evidence" value="ECO:0007669"/>
    <property type="project" value="UniProtKB-EC"/>
</dbReference>
<feature type="active site" evidence="6">
    <location>
        <position position="513"/>
    </location>
</feature>
<evidence type="ECO:0000256" key="8">
    <source>
        <dbReference type="RuleBase" id="RU361166"/>
    </source>
</evidence>
<dbReference type="Proteomes" id="UP000298337">
    <property type="component" value="Unassembled WGS sequence"/>
</dbReference>
<dbReference type="SUPFAM" id="SSF81296">
    <property type="entry name" value="E set domains"/>
    <property type="match status" value="1"/>
</dbReference>
<dbReference type="GO" id="GO:0030245">
    <property type="term" value="P:cellulose catabolic process"/>
    <property type="evidence" value="ECO:0007669"/>
    <property type="project" value="UniProtKB-KW"/>
</dbReference>
<dbReference type="Gene3D" id="2.60.40.10">
    <property type="entry name" value="Immunoglobulins"/>
    <property type="match status" value="1"/>
</dbReference>
<evidence type="ECO:0000256" key="2">
    <source>
        <dbReference type="ARBA" id="ARBA00022801"/>
    </source>
</evidence>
<protein>
    <recommendedName>
        <fullName evidence="8">Endoglucanase</fullName>
        <ecNumber evidence="8">3.2.1.4</ecNumber>
    </recommendedName>
</protein>
<dbReference type="CDD" id="cd02850">
    <property type="entry name" value="E_set_Cellulase_N"/>
    <property type="match status" value="1"/>
</dbReference>
<dbReference type="InterPro" id="IPR012341">
    <property type="entry name" value="6hp_glycosidase-like_sf"/>
</dbReference>
<comment type="catalytic activity">
    <reaction evidence="8">
        <text>Endohydrolysis of (1-&gt;4)-beta-D-glucosidic linkages in cellulose, lichenin and cereal beta-D-glucans.</text>
        <dbReference type="EC" id="3.2.1.4"/>
    </reaction>
</comment>
<evidence type="ECO:0000313" key="11">
    <source>
        <dbReference type="EMBL" id="TGE05220.1"/>
    </source>
</evidence>
<dbReference type="RefSeq" id="WP_135435537.1">
    <property type="nucleotide sequence ID" value="NZ_SRLA01000004.1"/>
</dbReference>
<keyword evidence="12" id="KW-1185">Reference proteome</keyword>
<dbReference type="InterPro" id="IPR004197">
    <property type="entry name" value="Cellulase_Ig-like"/>
</dbReference>
<reference evidence="11 12" key="1">
    <citation type="submission" date="2019-04" db="EMBL/GenBank/DDBJ databases">
        <authorList>
            <person name="Feng G."/>
            <person name="Zhang J."/>
            <person name="Zhu H."/>
        </authorList>
    </citation>
    <scope>NUCLEOTIDE SEQUENCE [LARGE SCALE GENOMIC DNA]</scope>
    <source>
        <strain evidence="11 12">92R-1</strain>
    </source>
</reference>
<dbReference type="InterPro" id="IPR001701">
    <property type="entry name" value="Glyco_hydro_9"/>
</dbReference>
<evidence type="ECO:0000313" key="12">
    <source>
        <dbReference type="Proteomes" id="UP000298337"/>
    </source>
</evidence>
<feature type="domain" description="Cellulase Ig-like" evidence="10">
    <location>
        <begin position="29"/>
        <end position="104"/>
    </location>
</feature>
<accession>A0A4Z0P2I7</accession>
<dbReference type="Pfam" id="PF00759">
    <property type="entry name" value="Glyco_hydro_9"/>
    <property type="match status" value="1"/>
</dbReference>
<evidence type="ECO:0000259" key="10">
    <source>
        <dbReference type="Pfam" id="PF02927"/>
    </source>
</evidence>
<dbReference type="PROSITE" id="PS00698">
    <property type="entry name" value="GH9_3"/>
    <property type="match status" value="1"/>
</dbReference>
<dbReference type="InterPro" id="IPR014756">
    <property type="entry name" value="Ig_E-set"/>
</dbReference>
<dbReference type="InterPro" id="IPR013783">
    <property type="entry name" value="Ig-like_fold"/>
</dbReference>
<proteinExistence type="inferred from homology"/>
<feature type="domain" description="Glycoside hydrolase family 9" evidence="9">
    <location>
        <begin position="124"/>
        <end position="576"/>
    </location>
</feature>
<dbReference type="PROSITE" id="PS00592">
    <property type="entry name" value="GH9_2"/>
    <property type="match status" value="1"/>
</dbReference>
<comment type="similarity">
    <text evidence="1 6 8">Belongs to the glycosyl hydrolase 9 (cellulase E) family.</text>
</comment>
<keyword evidence="8" id="KW-0136">Cellulose degradation</keyword>
<dbReference type="InterPro" id="IPR008928">
    <property type="entry name" value="6-hairpin_glycosidase_sf"/>
</dbReference>
<evidence type="ECO:0000256" key="1">
    <source>
        <dbReference type="ARBA" id="ARBA00007072"/>
    </source>
</evidence>
<feature type="active site" evidence="7">
    <location>
        <position position="555"/>
    </location>
</feature>
<dbReference type="OrthoDB" id="9808897at2"/>
<comment type="caution">
    <text evidence="11">The sequence shown here is derived from an EMBL/GenBank/DDBJ whole genome shotgun (WGS) entry which is preliminary data.</text>
</comment>
<dbReference type="PANTHER" id="PTHR22298">
    <property type="entry name" value="ENDO-1,4-BETA-GLUCANASE"/>
    <property type="match status" value="1"/>
</dbReference>
<keyword evidence="4 6" id="KW-0326">Glycosidase</keyword>
<keyword evidence="3 6" id="KW-0119">Carbohydrate metabolism</keyword>
<dbReference type="Gene3D" id="1.50.10.10">
    <property type="match status" value="1"/>
</dbReference>
<feature type="active site" evidence="7">
    <location>
        <position position="564"/>
    </location>
</feature>
<dbReference type="EMBL" id="SRLA01000004">
    <property type="protein sequence ID" value="TGE05220.1"/>
    <property type="molecule type" value="Genomic_DNA"/>
</dbReference>
<evidence type="ECO:0000256" key="3">
    <source>
        <dbReference type="ARBA" id="ARBA00023277"/>
    </source>
</evidence>
<evidence type="ECO:0000256" key="4">
    <source>
        <dbReference type="ARBA" id="ARBA00023295"/>
    </source>
</evidence>
<dbReference type="Pfam" id="PF02927">
    <property type="entry name" value="CelD_N"/>
    <property type="match status" value="1"/>
</dbReference>
<dbReference type="InterPro" id="IPR033126">
    <property type="entry name" value="Glyco_hydro_9_Asp/Glu_AS"/>
</dbReference>
<evidence type="ECO:0000256" key="6">
    <source>
        <dbReference type="PROSITE-ProRule" id="PRU10059"/>
    </source>
</evidence>
<name>A0A4Z0P2I7_9BACT</name>
<evidence type="ECO:0000259" key="9">
    <source>
        <dbReference type="Pfam" id="PF00759"/>
    </source>
</evidence>
<dbReference type="SUPFAM" id="SSF48208">
    <property type="entry name" value="Six-hairpin glycosidases"/>
    <property type="match status" value="1"/>
</dbReference>
<organism evidence="11 12">
    <name type="scientific">Hymenobacter fodinae</name>
    <dbReference type="NCBI Taxonomy" id="2510796"/>
    <lineage>
        <taxon>Bacteria</taxon>
        <taxon>Pseudomonadati</taxon>
        <taxon>Bacteroidota</taxon>
        <taxon>Cytophagia</taxon>
        <taxon>Cytophagales</taxon>
        <taxon>Hymenobacteraceae</taxon>
        <taxon>Hymenobacter</taxon>
    </lineage>
</organism>
<dbReference type="EC" id="3.2.1.4" evidence="8"/>
<evidence type="ECO:0000256" key="5">
    <source>
        <dbReference type="ARBA" id="ARBA00023326"/>
    </source>
</evidence>
<gene>
    <name evidence="11" type="ORF">EU556_18055</name>
</gene>
<evidence type="ECO:0000256" key="7">
    <source>
        <dbReference type="PROSITE-ProRule" id="PRU10060"/>
    </source>
</evidence>
<keyword evidence="5 6" id="KW-0624">Polysaccharide degradation</keyword>
<dbReference type="InterPro" id="IPR018221">
    <property type="entry name" value="Glyco_hydro_9_His_AS"/>
</dbReference>
<keyword evidence="2 6" id="KW-0378">Hydrolase</keyword>
<dbReference type="AlphaFoldDB" id="A0A4Z0P2I7"/>